<dbReference type="EMBL" id="CP036425">
    <property type="protein sequence ID" value="QDU35569.1"/>
    <property type="molecule type" value="Genomic_DNA"/>
</dbReference>
<dbReference type="SUPFAM" id="SSF110849">
    <property type="entry name" value="ParB/Sulfiredoxin"/>
    <property type="match status" value="1"/>
</dbReference>
<dbReference type="Proteomes" id="UP000317369">
    <property type="component" value="Chromosome"/>
</dbReference>
<dbReference type="Gene3D" id="3.90.1530.10">
    <property type="entry name" value="Conserved hypothetical protein from pyrococcus furiosus pfu- 392566-001, ParB domain"/>
    <property type="match status" value="1"/>
</dbReference>
<protein>
    <submittedName>
        <fullName evidence="1">ParB-like nuclease domain protein</fullName>
    </submittedName>
</protein>
<accession>A0A517YZE3</accession>
<sequence>MDKHRRIRLARLVAHPLNSNVMDGEKFEKLKGHMDRTGKYPPIIVRVLNDRRLGCKHPSTGGTGLVKDVSIEGLDNGVLCDEFGAEMEVTADDLAGEPGRIDGRTYEILDGHHRVEAIRALGWKSAACVVWDVDDDEALTLLATLNRLSGEDDVLKRGQLVKSIAERMGEGADLRGKLAALLPENREGVSKLLEVAEERVRMRRPMALGEMPRAVHFFLKAEDKRQLEKRLKEIGGSREAALMSLIC</sequence>
<dbReference type="AlphaFoldDB" id="A0A517YZE3"/>
<reference evidence="1 2" key="1">
    <citation type="submission" date="2019-02" db="EMBL/GenBank/DDBJ databases">
        <title>Deep-cultivation of Planctomycetes and their phenomic and genomic characterization uncovers novel biology.</title>
        <authorList>
            <person name="Wiegand S."/>
            <person name="Jogler M."/>
            <person name="Boedeker C."/>
            <person name="Pinto D."/>
            <person name="Vollmers J."/>
            <person name="Rivas-Marin E."/>
            <person name="Kohn T."/>
            <person name="Peeters S.H."/>
            <person name="Heuer A."/>
            <person name="Rast P."/>
            <person name="Oberbeckmann S."/>
            <person name="Bunk B."/>
            <person name="Jeske O."/>
            <person name="Meyerdierks A."/>
            <person name="Storesund J.E."/>
            <person name="Kallscheuer N."/>
            <person name="Luecker S."/>
            <person name="Lage O.M."/>
            <person name="Pohl T."/>
            <person name="Merkel B.J."/>
            <person name="Hornburger P."/>
            <person name="Mueller R.-W."/>
            <person name="Bruemmer F."/>
            <person name="Labrenz M."/>
            <person name="Spormann A.M."/>
            <person name="Op den Camp H."/>
            <person name="Overmann J."/>
            <person name="Amann R."/>
            <person name="Jetten M.S.M."/>
            <person name="Mascher T."/>
            <person name="Medema M.H."/>
            <person name="Devos D.P."/>
            <person name="Kaster A.-K."/>
            <person name="Ovreas L."/>
            <person name="Rohde M."/>
            <person name="Galperin M.Y."/>
            <person name="Jogler C."/>
        </authorList>
    </citation>
    <scope>NUCLEOTIDE SEQUENCE [LARGE SCALE GENOMIC DNA]</scope>
    <source>
        <strain evidence="1 2">KS4</strain>
    </source>
</reference>
<evidence type="ECO:0000313" key="2">
    <source>
        <dbReference type="Proteomes" id="UP000317369"/>
    </source>
</evidence>
<dbReference type="KEGG" id="pcor:KS4_36520"/>
<evidence type="ECO:0000313" key="1">
    <source>
        <dbReference type="EMBL" id="QDU35569.1"/>
    </source>
</evidence>
<gene>
    <name evidence="1" type="ORF">KS4_36520</name>
</gene>
<name>A0A517YZE3_9BACT</name>
<dbReference type="RefSeq" id="WP_200761397.1">
    <property type="nucleotide sequence ID" value="NZ_CP036425.1"/>
</dbReference>
<organism evidence="1 2">
    <name type="scientific">Poriferisphaera corsica</name>
    <dbReference type="NCBI Taxonomy" id="2528020"/>
    <lineage>
        <taxon>Bacteria</taxon>
        <taxon>Pseudomonadati</taxon>
        <taxon>Planctomycetota</taxon>
        <taxon>Phycisphaerae</taxon>
        <taxon>Phycisphaerales</taxon>
        <taxon>Phycisphaeraceae</taxon>
        <taxon>Poriferisphaera</taxon>
    </lineage>
</organism>
<keyword evidence="2" id="KW-1185">Reference proteome</keyword>
<proteinExistence type="predicted"/>
<dbReference type="InterPro" id="IPR036086">
    <property type="entry name" value="ParB/Sulfiredoxin_sf"/>
</dbReference>